<dbReference type="EMBL" id="PVXQ01000055">
    <property type="protein sequence ID" value="PRR79790.1"/>
    <property type="molecule type" value="Genomic_DNA"/>
</dbReference>
<keyword evidence="2" id="KW-1185">Reference proteome</keyword>
<gene>
    <name evidence="1" type="ORF">CLVI_32360</name>
</gene>
<evidence type="ECO:0000313" key="1">
    <source>
        <dbReference type="EMBL" id="PRR79790.1"/>
    </source>
</evidence>
<sequence>MNYLTYSLKLDNEDSNEYYELVSKISKDFTGKCLRDTGDILKDFMCFIENNEIENLRTREEYFIELLLIGVVIKEYINNARAFKVITRGVFSFLNKLRMKSTGKNKYKIDELRGKLMSKILIKKKYVNKNISLDDIKLIIKWLQATGDFNEEVIRLNNWMKFLENRNNEYIDKVVIECENLNNYLNDIGEKQLHIYTENVESYLKTYGIEHKYKEDYIYCGKSEIQYYFNMVSAEIMNDVYKEKFLKCRGKLVFLPACMRQINTSCKGIIENMGYKCINCSKVCNVSKLTALENEYKFKVYTIPHESLLFNTYDEENNQVGVIGIACVLNLISGGWKALRLGFNPQCIVLDYCGCSNHWMKKPLMTNINYNRLKELTN</sequence>
<comment type="caution">
    <text evidence="1">The sequence shown here is derived from an EMBL/GenBank/DDBJ whole genome shotgun (WGS) entry which is preliminary data.</text>
</comment>
<dbReference type="InterPro" id="IPR002829">
    <property type="entry name" value="DUF116"/>
</dbReference>
<organism evidence="1 2">
    <name type="scientific">Clostridium vincentii</name>
    <dbReference type="NCBI Taxonomy" id="52704"/>
    <lineage>
        <taxon>Bacteria</taxon>
        <taxon>Bacillati</taxon>
        <taxon>Bacillota</taxon>
        <taxon>Clostridia</taxon>
        <taxon>Eubacteriales</taxon>
        <taxon>Clostridiaceae</taxon>
        <taxon>Clostridium</taxon>
    </lineage>
</organism>
<evidence type="ECO:0000313" key="2">
    <source>
        <dbReference type="Proteomes" id="UP000239471"/>
    </source>
</evidence>
<dbReference type="Pfam" id="PF01976">
    <property type="entry name" value="DUF116"/>
    <property type="match status" value="1"/>
</dbReference>
<accession>A0A2T0B7C2</accession>
<dbReference type="Proteomes" id="UP000239471">
    <property type="component" value="Unassembled WGS sequence"/>
</dbReference>
<protein>
    <recommendedName>
        <fullName evidence="3">DUF116 domain-containing protein</fullName>
    </recommendedName>
</protein>
<reference evidence="1 2" key="1">
    <citation type="submission" date="2018-03" db="EMBL/GenBank/DDBJ databases">
        <title>Genome sequence of Clostridium vincentii DSM 10228.</title>
        <authorList>
            <person name="Poehlein A."/>
            <person name="Daniel R."/>
        </authorList>
    </citation>
    <scope>NUCLEOTIDE SEQUENCE [LARGE SCALE GENOMIC DNA]</scope>
    <source>
        <strain evidence="1 2">DSM 10228</strain>
    </source>
</reference>
<proteinExistence type="predicted"/>
<dbReference type="OrthoDB" id="2521404at2"/>
<name>A0A2T0B7C2_9CLOT</name>
<dbReference type="PANTHER" id="PTHR43801">
    <property type="entry name" value="NUCLEOTIDE-BINDING PROTEIN-RELATED"/>
    <property type="match status" value="1"/>
</dbReference>
<evidence type="ECO:0008006" key="3">
    <source>
        <dbReference type="Google" id="ProtNLM"/>
    </source>
</evidence>
<dbReference type="RefSeq" id="WP_106061103.1">
    <property type="nucleotide sequence ID" value="NZ_PVXQ01000055.1"/>
</dbReference>
<dbReference type="AlphaFoldDB" id="A0A2T0B7C2"/>
<dbReference type="PANTHER" id="PTHR43801:SF1">
    <property type="entry name" value="POLYPRENYL SYNTHETASE"/>
    <property type="match status" value="1"/>
</dbReference>